<dbReference type="OrthoDB" id="9839221at2"/>
<evidence type="ECO:0000313" key="2">
    <source>
        <dbReference type="EMBL" id="SJM92825.1"/>
    </source>
</evidence>
<sequence length="163" mass="17216">MKSITAFGFVLAGVVASVFVSGHALAAIPNSSVSSVINGGATCHNYEGKDVGTFEFYGHGVTNGSPSLSKKVICPVTKRSSNFNGLTVRVNMDSPAANTVSCTLYAYNWNGTSLGSKAVKNKKSGKESLTIRVPSSTTRTYFSLVCSLPSKERSEIYSIESLD</sequence>
<keyword evidence="3" id="KW-1185">Reference proteome</keyword>
<dbReference type="Proteomes" id="UP000195442">
    <property type="component" value="Unassembled WGS sequence"/>
</dbReference>
<accession>A0A1R4H9B1</accession>
<proteinExistence type="predicted"/>
<gene>
    <name evidence="2" type="ORF">CRENPOLYSF2_2940004</name>
</gene>
<organism evidence="2 3">
    <name type="scientific">Crenothrix polyspora</name>
    <dbReference type="NCBI Taxonomy" id="360316"/>
    <lineage>
        <taxon>Bacteria</taxon>
        <taxon>Pseudomonadati</taxon>
        <taxon>Pseudomonadota</taxon>
        <taxon>Gammaproteobacteria</taxon>
        <taxon>Methylococcales</taxon>
        <taxon>Crenotrichaceae</taxon>
        <taxon>Crenothrix</taxon>
    </lineage>
</organism>
<name>A0A1R4H9B1_9GAMM</name>
<evidence type="ECO:0008006" key="4">
    <source>
        <dbReference type="Google" id="ProtNLM"/>
    </source>
</evidence>
<feature type="chain" id="PRO_5013272355" description="Secreted protein" evidence="1">
    <location>
        <begin position="27"/>
        <end position="163"/>
    </location>
</feature>
<feature type="signal peptide" evidence="1">
    <location>
        <begin position="1"/>
        <end position="26"/>
    </location>
</feature>
<evidence type="ECO:0000256" key="1">
    <source>
        <dbReference type="SAM" id="SignalP"/>
    </source>
</evidence>
<keyword evidence="1" id="KW-0732">Signal</keyword>
<evidence type="ECO:0000313" key="3">
    <source>
        <dbReference type="Proteomes" id="UP000195442"/>
    </source>
</evidence>
<protein>
    <recommendedName>
        <fullName evidence="4">Secreted protein</fullName>
    </recommendedName>
</protein>
<dbReference type="RefSeq" id="WP_087147129.1">
    <property type="nucleotide sequence ID" value="NZ_FUKJ01000217.1"/>
</dbReference>
<dbReference type="EMBL" id="FUKJ01000217">
    <property type="protein sequence ID" value="SJM92825.1"/>
    <property type="molecule type" value="Genomic_DNA"/>
</dbReference>
<reference evidence="3" key="1">
    <citation type="submission" date="2017-02" db="EMBL/GenBank/DDBJ databases">
        <authorList>
            <person name="Daims H."/>
        </authorList>
    </citation>
    <scope>NUCLEOTIDE SEQUENCE [LARGE SCALE GENOMIC DNA]</scope>
</reference>
<dbReference type="AlphaFoldDB" id="A0A1R4H9B1"/>